<dbReference type="eggNOG" id="KOG1814">
    <property type="taxonomic scope" value="Eukaryota"/>
</dbReference>
<evidence type="ECO:0000259" key="12">
    <source>
        <dbReference type="PROSITE" id="PS51873"/>
    </source>
</evidence>
<dbReference type="EC" id="2.3.2.31" evidence="2"/>
<organism evidence="13 14">
    <name type="scientific">Emiliania huxleyi (strain CCMP1516)</name>
    <dbReference type="NCBI Taxonomy" id="280463"/>
    <lineage>
        <taxon>Eukaryota</taxon>
        <taxon>Haptista</taxon>
        <taxon>Haptophyta</taxon>
        <taxon>Prymnesiophyceae</taxon>
        <taxon>Isochrysidales</taxon>
        <taxon>Noelaerhabdaceae</taxon>
        <taxon>Emiliania</taxon>
    </lineage>
</organism>
<comment type="catalytic activity">
    <reaction evidence="1">
        <text>[E2 ubiquitin-conjugating enzyme]-S-ubiquitinyl-L-cysteine + [acceptor protein]-L-lysine = [E2 ubiquitin-conjugating enzyme]-L-cysteine + [acceptor protein]-N(6)-ubiquitinyl-L-lysine.</text>
        <dbReference type="EC" id="2.3.2.31"/>
    </reaction>
</comment>
<protein>
    <recommendedName>
        <fullName evidence="2">RBR-type E3 ubiquitin transferase</fullName>
        <ecNumber evidence="2">2.3.2.31</ecNumber>
    </recommendedName>
</protein>
<evidence type="ECO:0000256" key="8">
    <source>
        <dbReference type="ARBA" id="ARBA00022833"/>
    </source>
</evidence>
<dbReference type="InterPro" id="IPR031128">
    <property type="entry name" value="RNF14_RING-HC_Zfn"/>
</dbReference>
<dbReference type="SUPFAM" id="SSF57850">
    <property type="entry name" value="RING/U-box"/>
    <property type="match status" value="2"/>
</dbReference>
<dbReference type="RefSeq" id="XP_005770801.1">
    <property type="nucleotide sequence ID" value="XM_005770744.1"/>
</dbReference>
<evidence type="ECO:0000256" key="5">
    <source>
        <dbReference type="ARBA" id="ARBA00022737"/>
    </source>
</evidence>
<evidence type="ECO:0000313" key="14">
    <source>
        <dbReference type="Proteomes" id="UP000013827"/>
    </source>
</evidence>
<feature type="domain" description="RING-type" evidence="11">
    <location>
        <begin position="170"/>
        <end position="216"/>
    </location>
</feature>
<dbReference type="Pfam" id="PF05773">
    <property type="entry name" value="RWD"/>
    <property type="match status" value="1"/>
</dbReference>
<dbReference type="InterPro" id="IPR031127">
    <property type="entry name" value="E3_UB_ligase_RBR"/>
</dbReference>
<keyword evidence="14" id="KW-1185">Reference proteome</keyword>
<dbReference type="PROSITE" id="PS51873">
    <property type="entry name" value="TRIAD"/>
    <property type="match status" value="1"/>
</dbReference>
<dbReference type="Gene3D" id="3.10.110.10">
    <property type="entry name" value="Ubiquitin Conjugating Enzyme"/>
    <property type="match status" value="1"/>
</dbReference>
<evidence type="ECO:0000256" key="6">
    <source>
        <dbReference type="ARBA" id="ARBA00022771"/>
    </source>
</evidence>
<dbReference type="SMART" id="SM00184">
    <property type="entry name" value="RING"/>
    <property type="match status" value="1"/>
</dbReference>
<proteinExistence type="predicted"/>
<dbReference type="InterPro" id="IPR002867">
    <property type="entry name" value="IBR_dom"/>
</dbReference>
<evidence type="ECO:0000256" key="10">
    <source>
        <dbReference type="SAM" id="MobiDB-lite"/>
    </source>
</evidence>
<keyword evidence="4" id="KW-0479">Metal-binding</keyword>
<dbReference type="InterPro" id="IPR001841">
    <property type="entry name" value="Znf_RING"/>
</dbReference>
<keyword evidence="8" id="KW-0862">Zinc</keyword>
<sequence>MCQVEGGGGRTFELRVPIELEAPLSLPSGERLDALPPLTLRVRHGSGYPSSSPPGFGLRCCWLSDGQLEALAASLDGLAAAAAGELCVSAWAEWLRTEAAGQLELLQEGATLSLPAEGGTGQAGADEATASAGERRAQRWPRSRAEVLARLRQHAAAADAAAWASAVHDCGVCFDEYASLDCTRLHACGHTFCKSCLRGYWSSQLREGHATALLCPHPGCGAVASPPEAKALLSAGEYETYERLLLAASLAEMTDTSWCPRCEYPAQLEPRVEGRAGRVAICGTREREQSVESAEWIRSNAKACPKCGVATEKNGGCNHISCRTCNFEWCWLCGCKYEPGHYKNGPCEQFSQDFFDEIDMTPEDFRANYVVMNHQ</sequence>
<keyword evidence="6 9" id="KW-0863">Zinc-finger</keyword>
<dbReference type="InterPro" id="IPR013083">
    <property type="entry name" value="Znf_RING/FYVE/PHD"/>
</dbReference>
<name>A0A0D3J4D7_EMIH1</name>
<dbReference type="KEGG" id="ehx:EMIHUDRAFT_96103"/>
<dbReference type="InterPro" id="IPR027370">
    <property type="entry name" value="Znf-RING_euk"/>
</dbReference>
<dbReference type="EnsemblProtists" id="EOD18372">
    <property type="protein sequence ID" value="EOD18372"/>
    <property type="gene ID" value="EMIHUDRAFT_96103"/>
</dbReference>
<accession>A0A0D3J4D7</accession>
<evidence type="ECO:0000259" key="11">
    <source>
        <dbReference type="PROSITE" id="PS50089"/>
    </source>
</evidence>
<dbReference type="GO" id="GO:0061630">
    <property type="term" value="F:ubiquitin protein ligase activity"/>
    <property type="evidence" value="ECO:0007669"/>
    <property type="project" value="UniProtKB-EC"/>
</dbReference>
<keyword evidence="3" id="KW-0808">Transferase</keyword>
<evidence type="ECO:0000256" key="7">
    <source>
        <dbReference type="ARBA" id="ARBA00022786"/>
    </source>
</evidence>
<dbReference type="CDD" id="cd23820">
    <property type="entry name" value="RWD_RNF14"/>
    <property type="match status" value="1"/>
</dbReference>
<evidence type="ECO:0000256" key="4">
    <source>
        <dbReference type="ARBA" id="ARBA00022723"/>
    </source>
</evidence>
<dbReference type="SUPFAM" id="SSF54495">
    <property type="entry name" value="UBC-like"/>
    <property type="match status" value="1"/>
</dbReference>
<dbReference type="InterPro" id="IPR044066">
    <property type="entry name" value="TRIAD_supradom"/>
</dbReference>
<dbReference type="AlphaFoldDB" id="A0A0D3J4D7"/>
<evidence type="ECO:0000256" key="3">
    <source>
        <dbReference type="ARBA" id="ARBA00022679"/>
    </source>
</evidence>
<dbReference type="PaxDb" id="2903-EOD18372"/>
<evidence type="ECO:0000256" key="2">
    <source>
        <dbReference type="ARBA" id="ARBA00012251"/>
    </source>
</evidence>
<dbReference type="GO" id="GO:0016567">
    <property type="term" value="P:protein ubiquitination"/>
    <property type="evidence" value="ECO:0007669"/>
    <property type="project" value="InterPro"/>
</dbReference>
<evidence type="ECO:0000313" key="13">
    <source>
        <dbReference type="EnsemblProtists" id="EOD18372"/>
    </source>
</evidence>
<reference evidence="13" key="2">
    <citation type="submission" date="2024-10" db="UniProtKB">
        <authorList>
            <consortium name="EnsemblProtists"/>
        </authorList>
    </citation>
    <scope>IDENTIFICATION</scope>
</reference>
<dbReference type="InterPro" id="IPR006575">
    <property type="entry name" value="RWD_dom"/>
</dbReference>
<dbReference type="InterPro" id="IPR017907">
    <property type="entry name" value="Znf_RING_CS"/>
</dbReference>
<dbReference type="PROSITE" id="PS50089">
    <property type="entry name" value="ZF_RING_2"/>
    <property type="match status" value="1"/>
</dbReference>
<evidence type="ECO:0000256" key="1">
    <source>
        <dbReference type="ARBA" id="ARBA00001798"/>
    </source>
</evidence>
<dbReference type="HOGENOM" id="CLU_588551_0_0_1"/>
<dbReference type="Pfam" id="PF13445">
    <property type="entry name" value="zf-RING_UBOX"/>
    <property type="match status" value="1"/>
</dbReference>
<dbReference type="Gene3D" id="1.20.120.1750">
    <property type="match status" value="1"/>
</dbReference>
<reference evidence="14" key="1">
    <citation type="journal article" date="2013" name="Nature">
        <title>Pan genome of the phytoplankton Emiliania underpins its global distribution.</title>
        <authorList>
            <person name="Read B.A."/>
            <person name="Kegel J."/>
            <person name="Klute M.J."/>
            <person name="Kuo A."/>
            <person name="Lefebvre S.C."/>
            <person name="Maumus F."/>
            <person name="Mayer C."/>
            <person name="Miller J."/>
            <person name="Monier A."/>
            <person name="Salamov A."/>
            <person name="Young J."/>
            <person name="Aguilar M."/>
            <person name="Claverie J.M."/>
            <person name="Frickenhaus S."/>
            <person name="Gonzalez K."/>
            <person name="Herman E.K."/>
            <person name="Lin Y.C."/>
            <person name="Napier J."/>
            <person name="Ogata H."/>
            <person name="Sarno A.F."/>
            <person name="Shmutz J."/>
            <person name="Schroeder D."/>
            <person name="de Vargas C."/>
            <person name="Verret F."/>
            <person name="von Dassow P."/>
            <person name="Valentin K."/>
            <person name="Van de Peer Y."/>
            <person name="Wheeler G."/>
            <person name="Dacks J.B."/>
            <person name="Delwiche C.F."/>
            <person name="Dyhrman S.T."/>
            <person name="Glockner G."/>
            <person name="John U."/>
            <person name="Richards T."/>
            <person name="Worden A.Z."/>
            <person name="Zhang X."/>
            <person name="Grigoriev I.V."/>
            <person name="Allen A.E."/>
            <person name="Bidle K."/>
            <person name="Borodovsky M."/>
            <person name="Bowler C."/>
            <person name="Brownlee C."/>
            <person name="Cock J.M."/>
            <person name="Elias M."/>
            <person name="Gladyshev V.N."/>
            <person name="Groth M."/>
            <person name="Guda C."/>
            <person name="Hadaegh A."/>
            <person name="Iglesias-Rodriguez M.D."/>
            <person name="Jenkins J."/>
            <person name="Jones B.M."/>
            <person name="Lawson T."/>
            <person name="Leese F."/>
            <person name="Lindquist E."/>
            <person name="Lobanov A."/>
            <person name="Lomsadze A."/>
            <person name="Malik S.B."/>
            <person name="Marsh M.E."/>
            <person name="Mackinder L."/>
            <person name="Mock T."/>
            <person name="Mueller-Roeber B."/>
            <person name="Pagarete A."/>
            <person name="Parker M."/>
            <person name="Probert I."/>
            <person name="Quesneville H."/>
            <person name="Raines C."/>
            <person name="Rensing S.A."/>
            <person name="Riano-Pachon D.M."/>
            <person name="Richier S."/>
            <person name="Rokitta S."/>
            <person name="Shiraiwa Y."/>
            <person name="Soanes D.M."/>
            <person name="van der Giezen M."/>
            <person name="Wahlund T.M."/>
            <person name="Williams B."/>
            <person name="Wilson W."/>
            <person name="Wolfe G."/>
            <person name="Wurch L.L."/>
        </authorList>
    </citation>
    <scope>NUCLEOTIDE SEQUENCE</scope>
</reference>
<keyword evidence="7" id="KW-0833">Ubl conjugation pathway</keyword>
<dbReference type="SMART" id="SM00647">
    <property type="entry name" value="IBR"/>
    <property type="match status" value="1"/>
</dbReference>
<dbReference type="InterPro" id="IPR016135">
    <property type="entry name" value="UBQ-conjugating_enzyme/RWD"/>
</dbReference>
<dbReference type="Pfam" id="PF22191">
    <property type="entry name" value="IBR_1"/>
    <property type="match status" value="1"/>
</dbReference>
<dbReference type="Proteomes" id="UP000013827">
    <property type="component" value="Unassembled WGS sequence"/>
</dbReference>
<dbReference type="PROSITE" id="PS00518">
    <property type="entry name" value="ZF_RING_1"/>
    <property type="match status" value="1"/>
</dbReference>
<feature type="domain" description="RING-type" evidence="12">
    <location>
        <begin position="166"/>
        <end position="351"/>
    </location>
</feature>
<dbReference type="PANTHER" id="PTHR11685">
    <property type="entry name" value="RBR FAMILY RING FINGER AND IBR DOMAIN-CONTAINING"/>
    <property type="match status" value="1"/>
</dbReference>
<feature type="region of interest" description="Disordered" evidence="10">
    <location>
        <begin position="115"/>
        <end position="141"/>
    </location>
</feature>
<dbReference type="Gene3D" id="3.30.40.10">
    <property type="entry name" value="Zinc/RING finger domain, C3HC4 (zinc finger)"/>
    <property type="match status" value="1"/>
</dbReference>
<dbReference type="FunFam" id="3.30.40.10:FF:000137">
    <property type="entry name" value="RanBP-type and C3HC4-type zinc finger-containing protein 1"/>
    <property type="match status" value="1"/>
</dbReference>
<keyword evidence="5" id="KW-0677">Repeat</keyword>
<dbReference type="CDD" id="cd16628">
    <property type="entry name" value="RING-HC_RBR_RNF14"/>
    <property type="match status" value="1"/>
</dbReference>
<dbReference type="GeneID" id="19046373"/>
<dbReference type="GO" id="GO:0008270">
    <property type="term" value="F:zinc ion binding"/>
    <property type="evidence" value="ECO:0007669"/>
    <property type="project" value="UniProtKB-KW"/>
</dbReference>
<evidence type="ECO:0000256" key="9">
    <source>
        <dbReference type="PROSITE-ProRule" id="PRU00175"/>
    </source>
</evidence>